<dbReference type="AlphaFoldDB" id="A0A9D8KHH5"/>
<reference evidence="1" key="1">
    <citation type="journal article" date="2021" name="Environ. Microbiol.">
        <title>Genomic characterization of three novel Desulfobacterota classes expand the metabolic and phylogenetic diversity of the phylum.</title>
        <authorList>
            <person name="Murphy C.L."/>
            <person name="Biggerstaff J."/>
            <person name="Eichhorn A."/>
            <person name="Ewing E."/>
            <person name="Shahan R."/>
            <person name="Soriano D."/>
            <person name="Stewart S."/>
            <person name="VanMol K."/>
            <person name="Walker R."/>
            <person name="Walters P."/>
            <person name="Elshahed M.S."/>
            <person name="Youssef N.H."/>
        </authorList>
    </citation>
    <scope>NUCLEOTIDE SEQUENCE</scope>
    <source>
        <strain evidence="1">Zod_Metabat.24</strain>
    </source>
</reference>
<evidence type="ECO:0000313" key="2">
    <source>
        <dbReference type="Proteomes" id="UP000809273"/>
    </source>
</evidence>
<dbReference type="Proteomes" id="UP000809273">
    <property type="component" value="Unassembled WGS sequence"/>
</dbReference>
<reference evidence="1" key="2">
    <citation type="submission" date="2021-01" db="EMBL/GenBank/DDBJ databases">
        <authorList>
            <person name="Hahn C.R."/>
            <person name="Youssef N.H."/>
            <person name="Elshahed M."/>
        </authorList>
    </citation>
    <scope>NUCLEOTIDE SEQUENCE</scope>
    <source>
        <strain evidence="1">Zod_Metabat.24</strain>
    </source>
</reference>
<evidence type="ECO:0000313" key="1">
    <source>
        <dbReference type="EMBL" id="MBN1574597.1"/>
    </source>
</evidence>
<comment type="caution">
    <text evidence="1">The sequence shown here is derived from an EMBL/GenBank/DDBJ whole genome shotgun (WGS) entry which is preliminary data.</text>
</comment>
<name>A0A9D8KHH5_9DELT</name>
<sequence length="289" mass="32415">MAEGTITAGAIITGAFDIIADLIAIVDYFTSTLDPEVHEIYGYTFDTRENLKKIMEKLGVTYEFKPAKDIQNRLEKTTEFFKESRASRIDATLRRDEAYSLAAKSAVEDAKKLYWDAMDFLKEYPFLLSTPLVGEAATPTEEGQAKAERDKISGEVKQVGDKVEEMKLMGGGGAATGFAGTAIFTLILASLERIEGKMTTEQTTGGELGEEKTGEENIDGGGIQIVESITSRIDRLEEAQERKLQKIEDNILFRITSLIDLIKKSSMPFKEIYDRLCKQMLYEWRNRSR</sequence>
<organism evidence="1 2">
    <name type="scientific">Candidatus Zymogenus saltonus</name>
    <dbReference type="NCBI Taxonomy" id="2844893"/>
    <lineage>
        <taxon>Bacteria</taxon>
        <taxon>Deltaproteobacteria</taxon>
        <taxon>Candidatus Zymogenia</taxon>
        <taxon>Candidatus Zymogeniales</taxon>
        <taxon>Candidatus Zymogenaceae</taxon>
        <taxon>Candidatus Zymogenus</taxon>
    </lineage>
</organism>
<dbReference type="EMBL" id="JAFGIX010000084">
    <property type="protein sequence ID" value="MBN1574597.1"/>
    <property type="molecule type" value="Genomic_DNA"/>
</dbReference>
<proteinExistence type="predicted"/>
<accession>A0A9D8KHH5</accession>
<protein>
    <submittedName>
        <fullName evidence="1">Uncharacterized protein</fullName>
    </submittedName>
</protein>
<gene>
    <name evidence="1" type="ORF">JW984_15475</name>
</gene>